<dbReference type="SUPFAM" id="SSF48726">
    <property type="entry name" value="Immunoglobulin"/>
    <property type="match status" value="2"/>
</dbReference>
<dbReference type="Gene3D" id="2.60.40.10">
    <property type="entry name" value="Immunoglobulins"/>
    <property type="match status" value="2"/>
</dbReference>
<dbReference type="InterPro" id="IPR007110">
    <property type="entry name" value="Ig-like_dom"/>
</dbReference>
<dbReference type="InterPro" id="IPR013783">
    <property type="entry name" value="Ig-like_fold"/>
</dbReference>
<dbReference type="SMART" id="SM00408">
    <property type="entry name" value="IGc2"/>
    <property type="match status" value="2"/>
</dbReference>
<dbReference type="Pfam" id="PF13927">
    <property type="entry name" value="Ig_3"/>
    <property type="match status" value="1"/>
</dbReference>
<dbReference type="AlphaFoldDB" id="A0A147BH06"/>
<protein>
    <submittedName>
        <fullName evidence="3">Putative neural cell adhesion molecule l1</fullName>
    </submittedName>
</protein>
<evidence type="ECO:0000259" key="2">
    <source>
        <dbReference type="PROSITE" id="PS50835"/>
    </source>
</evidence>
<proteinExistence type="predicted"/>
<feature type="domain" description="Ig-like" evidence="2">
    <location>
        <begin position="97"/>
        <end position="195"/>
    </location>
</feature>
<dbReference type="InterPro" id="IPR003598">
    <property type="entry name" value="Ig_sub2"/>
</dbReference>
<name>A0A147BH06_IXORI</name>
<evidence type="ECO:0000256" key="1">
    <source>
        <dbReference type="SAM" id="MobiDB-lite"/>
    </source>
</evidence>
<dbReference type="GO" id="GO:0032589">
    <property type="term" value="C:neuron projection membrane"/>
    <property type="evidence" value="ECO:0007669"/>
    <property type="project" value="TreeGrafter"/>
</dbReference>
<feature type="domain" description="Ig-like" evidence="2">
    <location>
        <begin position="201"/>
        <end position="281"/>
    </location>
</feature>
<dbReference type="EMBL" id="GEGO01005327">
    <property type="protein sequence ID" value="JAR90077.1"/>
    <property type="molecule type" value="Transcribed_RNA"/>
</dbReference>
<dbReference type="PANTHER" id="PTHR23279:SF46">
    <property type="entry name" value="DEFECTIVE PROBOSCIS EXTENSION RESPONSE 10, ISOFORM A-RELATED"/>
    <property type="match status" value="1"/>
</dbReference>
<dbReference type="GO" id="GO:0050808">
    <property type="term" value="P:synapse organization"/>
    <property type="evidence" value="ECO:0007669"/>
    <property type="project" value="TreeGrafter"/>
</dbReference>
<dbReference type="InterPro" id="IPR036179">
    <property type="entry name" value="Ig-like_dom_sf"/>
</dbReference>
<dbReference type="PROSITE" id="PS50835">
    <property type="entry name" value="IG_LIKE"/>
    <property type="match status" value="2"/>
</dbReference>
<evidence type="ECO:0000313" key="3">
    <source>
        <dbReference type="EMBL" id="JAR90077.1"/>
    </source>
</evidence>
<dbReference type="PANTHER" id="PTHR23279">
    <property type="entry name" value="DEFECTIVE PROBOSCIS EXTENSION RESPONSE DPR -RELATED"/>
    <property type="match status" value="1"/>
</dbReference>
<reference evidence="3" key="1">
    <citation type="journal article" date="2018" name="PLoS Negl. Trop. Dis.">
        <title>Sialome diversity of ticks revealed by RNAseq of single tick salivary glands.</title>
        <authorList>
            <person name="Perner J."/>
            <person name="Kropackova S."/>
            <person name="Kopacek P."/>
            <person name="Ribeiro J.M."/>
        </authorList>
    </citation>
    <scope>NUCLEOTIDE SEQUENCE</scope>
    <source>
        <strain evidence="3">Siblings of single egg batch collected in Ceske Budejovice</strain>
        <tissue evidence="3">Salivary glands</tissue>
    </source>
</reference>
<feature type="region of interest" description="Disordered" evidence="1">
    <location>
        <begin position="39"/>
        <end position="70"/>
    </location>
</feature>
<accession>A0A147BH06</accession>
<dbReference type="InterPro" id="IPR003599">
    <property type="entry name" value="Ig_sub"/>
</dbReference>
<organism evidence="3">
    <name type="scientific">Ixodes ricinus</name>
    <name type="common">Common tick</name>
    <name type="synonym">Acarus ricinus</name>
    <dbReference type="NCBI Taxonomy" id="34613"/>
    <lineage>
        <taxon>Eukaryota</taxon>
        <taxon>Metazoa</taxon>
        <taxon>Ecdysozoa</taxon>
        <taxon>Arthropoda</taxon>
        <taxon>Chelicerata</taxon>
        <taxon>Arachnida</taxon>
        <taxon>Acari</taxon>
        <taxon>Parasitiformes</taxon>
        <taxon>Ixodida</taxon>
        <taxon>Ixodoidea</taxon>
        <taxon>Ixodidae</taxon>
        <taxon>Ixodinae</taxon>
        <taxon>Ixodes</taxon>
    </lineage>
</organism>
<dbReference type="InterPro" id="IPR037448">
    <property type="entry name" value="Zig-8"/>
</dbReference>
<sequence>MRPAGRALLGWLPRGAGLVENAAVLMLLCAWVSVGSANTPSATQRLRGPSGAGAGGRKAQVPGRGQSRAPGRLLLLPGGSLARGLSPGEYEHLLKSPNVRNVTTQLGQTVYLHCVVDSAADRMKASRRIVSWIRLRDFHLLTVGLTRYTSDERFSTVHVQYSNSWALQVKDAQLRDAGLYECLLNSDPPVRQVVSLRVVVPKARIVGGPDLHVEAGSALNLTCSISESPEAPAFVFWYHQGRLVNFERGGRVVVAKGRNGSAVSRLLLPAVQAADSGNYTCDPANANATWVLVHVLESHRRLAAVQNDAGGMALTSDVGPARSSWSVLLACALVSMVAFCRTVAAPHR</sequence>
<dbReference type="FunFam" id="2.60.40.10:FF:002678">
    <property type="entry name" value="Putative Defective proboscis extension response"/>
    <property type="match status" value="1"/>
</dbReference>
<dbReference type="SMART" id="SM00409">
    <property type="entry name" value="IG"/>
    <property type="match status" value="2"/>
</dbReference>